<protein>
    <submittedName>
        <fullName evidence="1">Uncharacterized protein</fullName>
    </submittedName>
</protein>
<name>A0A9X2NHL2_9PSEU</name>
<proteinExistence type="predicted"/>
<comment type="caution">
    <text evidence="1">The sequence shown here is derived from an EMBL/GenBank/DDBJ whole genome shotgun (WGS) entry which is preliminary data.</text>
</comment>
<dbReference type="AlphaFoldDB" id="A0A9X2NHL2"/>
<evidence type="ECO:0000313" key="2">
    <source>
        <dbReference type="Proteomes" id="UP001144096"/>
    </source>
</evidence>
<dbReference type="InterPro" id="IPR011044">
    <property type="entry name" value="Quino_amine_DH_bsu"/>
</dbReference>
<reference evidence="1" key="1">
    <citation type="submission" date="2022-06" db="EMBL/GenBank/DDBJ databases">
        <title>Amycolatopsis iheyaensis sp. nov., a new species of the genus Amycolatopsis isolated from soil in Iheya island, Japan.</title>
        <authorList>
            <person name="Ngamcharungchit C."/>
            <person name="Kanto H."/>
            <person name="Take A."/>
            <person name="Intra B."/>
            <person name="Matsumoto A."/>
            <person name="Panbangred W."/>
            <person name="Inahashi Y."/>
        </authorList>
    </citation>
    <scope>NUCLEOTIDE SEQUENCE</scope>
    <source>
        <strain evidence="1">OK19-0408</strain>
    </source>
</reference>
<accession>A0A9X2NHL2</accession>
<sequence length="329" mass="34961">MHPVREVGVTATLTLDHRAFVVRPWGSGFAAAAPDGALTVVDRRLAVVRRTDLGGAVADLSVSPDGKSWACVVDGRLRIGAGVDVEVSAETACLWQPSRLWVAVGTGDDVGVSIRTPDGVVVREVRVPDEYRGSAVMLCPHPGADRVVLWVAAGQDGQQSWLIHDDGTTLTPELLPAEDSLPTLFGPDGSWFLTADDDRVVRRAWPAGTEPAELRWADVDPVAEADGSDLPGADLQLLPGGYASWNTGNGRVRVLDVTTMTVVEEIVLAGHPVGTVAERYPALANDHSPCGDFDQAVCGADGMLLSVHEQRTLVLSAARDWSPDPDRAF</sequence>
<evidence type="ECO:0000313" key="1">
    <source>
        <dbReference type="EMBL" id="MCR6487947.1"/>
    </source>
</evidence>
<gene>
    <name evidence="1" type="ORF">M8542_34495</name>
</gene>
<organism evidence="1 2">
    <name type="scientific">Amycolatopsis iheyensis</name>
    <dbReference type="NCBI Taxonomy" id="2945988"/>
    <lineage>
        <taxon>Bacteria</taxon>
        <taxon>Bacillati</taxon>
        <taxon>Actinomycetota</taxon>
        <taxon>Actinomycetes</taxon>
        <taxon>Pseudonocardiales</taxon>
        <taxon>Pseudonocardiaceae</taxon>
        <taxon>Amycolatopsis</taxon>
    </lineage>
</organism>
<dbReference type="SUPFAM" id="SSF50969">
    <property type="entry name" value="YVTN repeat-like/Quinoprotein amine dehydrogenase"/>
    <property type="match status" value="1"/>
</dbReference>
<dbReference type="Proteomes" id="UP001144096">
    <property type="component" value="Unassembled WGS sequence"/>
</dbReference>
<dbReference type="EMBL" id="JAMXQV010000022">
    <property type="protein sequence ID" value="MCR6487947.1"/>
    <property type="molecule type" value="Genomic_DNA"/>
</dbReference>
<keyword evidence="2" id="KW-1185">Reference proteome</keyword>
<dbReference type="RefSeq" id="WP_257924514.1">
    <property type="nucleotide sequence ID" value="NZ_JAMXQV010000022.1"/>
</dbReference>